<dbReference type="PANTHER" id="PTHR43833:SF5">
    <property type="entry name" value="TRK SYSTEM POTASSIUM UPTAKE PROTEIN TRKA"/>
    <property type="match status" value="1"/>
</dbReference>
<dbReference type="NCBIfam" id="NF007031">
    <property type="entry name" value="PRK09496.1-2"/>
    <property type="match status" value="1"/>
</dbReference>
<dbReference type="InterPro" id="IPR003148">
    <property type="entry name" value="RCK_N"/>
</dbReference>
<proteinExistence type="predicted"/>
<evidence type="ECO:0000313" key="9">
    <source>
        <dbReference type="EMBL" id="GHC62915.1"/>
    </source>
</evidence>
<evidence type="ECO:0000256" key="4">
    <source>
        <dbReference type="ARBA" id="ARBA00022958"/>
    </source>
</evidence>
<reference evidence="9" key="1">
    <citation type="journal article" date="2014" name="Int. J. Syst. Evol. Microbiol.">
        <title>Complete genome sequence of Corynebacterium casei LMG S-19264T (=DSM 44701T), isolated from a smear-ripened cheese.</title>
        <authorList>
            <consortium name="US DOE Joint Genome Institute (JGI-PGF)"/>
            <person name="Walter F."/>
            <person name="Albersmeier A."/>
            <person name="Kalinowski J."/>
            <person name="Ruckert C."/>
        </authorList>
    </citation>
    <scope>NUCLEOTIDE SEQUENCE</scope>
    <source>
        <strain evidence="9">KCTC 42097</strain>
    </source>
</reference>
<sequence>MRVIICGAGQVGYGIAERLAAEANDVSVIDTSTELIRSMRDTLDVRGFVGHGAHPEVLEAAGAAEADMIIAVTLYDEVNIVACEVAHALFNVPTKIARIRAQSYLQPHYRDLFSRDHIPIDVIISPELEVAEMVLRRIGLPGATDVVRFGDDKIVMIAIECLEECPVINTPLAQLSELFPDLPSTVVGIVRDDHLFVPHSVDQLFAGDIAYVVTTREQVRRTLGLFGHEEQLANRIIIAGGGNIGLYVARTLEKMKSRTRVKIIEQSGDRAISVAEGLERTLVLKGSALDQKLMTEAEVQDADLMIALTNSDQVNILSSAMAKQLGCKANLALINTPAYQGFSKTLGIDAFVNPRAVTISRVLQHVRRGRIRAVHSIGVGQGEIIEAEALDTSPLVGVALRDLELPDNLRIGAIYRNGEVIRPSGGLKIKSKDRVVLFALADAVKQVEQMFRVSLEFF</sequence>
<gene>
    <name evidence="9" type="primary">trkA</name>
    <name evidence="9" type="ORF">GCM10010136_04280</name>
</gene>
<evidence type="ECO:0000259" key="7">
    <source>
        <dbReference type="PROSITE" id="PS51201"/>
    </source>
</evidence>
<keyword evidence="6" id="KW-0406">Ion transport</keyword>
<evidence type="ECO:0000256" key="1">
    <source>
        <dbReference type="ARBA" id="ARBA00017378"/>
    </source>
</evidence>
<dbReference type="InterPro" id="IPR036721">
    <property type="entry name" value="RCK_C_sf"/>
</dbReference>
<dbReference type="InterPro" id="IPR050721">
    <property type="entry name" value="Trk_Ktr_HKT_K-transport"/>
</dbReference>
<dbReference type="InterPro" id="IPR006036">
    <property type="entry name" value="K_uptake_TrkA"/>
</dbReference>
<feature type="domain" description="RCK C-terminal" evidence="8">
    <location>
        <begin position="372"/>
        <end position="453"/>
    </location>
</feature>
<feature type="domain" description="RCK C-terminal" evidence="8">
    <location>
        <begin position="144"/>
        <end position="228"/>
    </location>
</feature>
<dbReference type="PROSITE" id="PS51202">
    <property type="entry name" value="RCK_C"/>
    <property type="match status" value="2"/>
</dbReference>
<evidence type="ECO:0000256" key="2">
    <source>
        <dbReference type="ARBA" id="ARBA00022448"/>
    </source>
</evidence>
<dbReference type="EMBL" id="BMZO01000001">
    <property type="protein sequence ID" value="GHC62915.1"/>
    <property type="molecule type" value="Genomic_DNA"/>
</dbReference>
<keyword evidence="4" id="KW-0630">Potassium</keyword>
<dbReference type="SUPFAM" id="SSF116726">
    <property type="entry name" value="TrkA C-terminal domain-like"/>
    <property type="match status" value="2"/>
</dbReference>
<dbReference type="NCBIfam" id="NF007039">
    <property type="entry name" value="PRK09496.3-2"/>
    <property type="match status" value="1"/>
</dbReference>
<dbReference type="GO" id="GO:0015079">
    <property type="term" value="F:potassium ion transmembrane transporter activity"/>
    <property type="evidence" value="ECO:0007669"/>
    <property type="project" value="InterPro"/>
</dbReference>
<dbReference type="PROSITE" id="PS51201">
    <property type="entry name" value="RCK_N"/>
    <property type="match status" value="2"/>
</dbReference>
<dbReference type="InterPro" id="IPR036291">
    <property type="entry name" value="NAD(P)-bd_dom_sf"/>
</dbReference>
<evidence type="ECO:0000256" key="3">
    <source>
        <dbReference type="ARBA" id="ARBA00022538"/>
    </source>
</evidence>
<organism evidence="9 10">
    <name type="scientific">Limoniibacter endophyticus</name>
    <dbReference type="NCBI Taxonomy" id="1565040"/>
    <lineage>
        <taxon>Bacteria</taxon>
        <taxon>Pseudomonadati</taxon>
        <taxon>Pseudomonadota</taxon>
        <taxon>Alphaproteobacteria</taxon>
        <taxon>Hyphomicrobiales</taxon>
        <taxon>Bartonellaceae</taxon>
        <taxon>Limoniibacter</taxon>
    </lineage>
</organism>
<dbReference type="RefSeq" id="WP_189487385.1">
    <property type="nucleotide sequence ID" value="NZ_BMZO01000001.1"/>
</dbReference>
<evidence type="ECO:0000256" key="6">
    <source>
        <dbReference type="ARBA" id="ARBA00023065"/>
    </source>
</evidence>
<keyword evidence="5" id="KW-0520">NAD</keyword>
<dbReference type="Pfam" id="PF02080">
    <property type="entry name" value="TrkA_C"/>
    <property type="match status" value="2"/>
</dbReference>
<evidence type="ECO:0000313" key="10">
    <source>
        <dbReference type="Proteomes" id="UP000641137"/>
    </source>
</evidence>
<accession>A0A8J3DEA9</accession>
<dbReference type="Gene3D" id="3.40.50.720">
    <property type="entry name" value="NAD(P)-binding Rossmann-like Domain"/>
    <property type="match status" value="2"/>
</dbReference>
<dbReference type="PRINTS" id="PR00335">
    <property type="entry name" value="KUPTAKETRKA"/>
</dbReference>
<feature type="domain" description="RCK N-terminal" evidence="7">
    <location>
        <begin position="233"/>
        <end position="352"/>
    </location>
</feature>
<dbReference type="InterPro" id="IPR006037">
    <property type="entry name" value="RCK_C"/>
</dbReference>
<dbReference type="GO" id="GO:0005886">
    <property type="term" value="C:plasma membrane"/>
    <property type="evidence" value="ECO:0007669"/>
    <property type="project" value="InterPro"/>
</dbReference>
<reference evidence="9" key="2">
    <citation type="submission" date="2020-09" db="EMBL/GenBank/DDBJ databases">
        <authorList>
            <person name="Sun Q."/>
            <person name="Kim S."/>
        </authorList>
    </citation>
    <scope>NUCLEOTIDE SEQUENCE</scope>
    <source>
        <strain evidence="9">KCTC 42097</strain>
    </source>
</reference>
<keyword evidence="2" id="KW-0813">Transport</keyword>
<dbReference type="Proteomes" id="UP000641137">
    <property type="component" value="Unassembled WGS sequence"/>
</dbReference>
<dbReference type="NCBIfam" id="NF007030">
    <property type="entry name" value="PRK09496.1-1"/>
    <property type="match status" value="1"/>
</dbReference>
<protein>
    <recommendedName>
        <fullName evidence="1">Trk system potassium uptake protein TrkA</fullName>
    </recommendedName>
</protein>
<name>A0A8J3DEA9_9HYPH</name>
<dbReference type="Pfam" id="PF02254">
    <property type="entry name" value="TrkA_N"/>
    <property type="match status" value="2"/>
</dbReference>
<keyword evidence="10" id="KW-1185">Reference proteome</keyword>
<evidence type="ECO:0000256" key="5">
    <source>
        <dbReference type="ARBA" id="ARBA00023027"/>
    </source>
</evidence>
<evidence type="ECO:0000259" key="8">
    <source>
        <dbReference type="PROSITE" id="PS51202"/>
    </source>
</evidence>
<comment type="caution">
    <text evidence="9">The sequence shown here is derived from an EMBL/GenBank/DDBJ whole genome shotgun (WGS) entry which is preliminary data.</text>
</comment>
<dbReference type="PANTHER" id="PTHR43833">
    <property type="entry name" value="POTASSIUM CHANNEL PROTEIN 2-RELATED-RELATED"/>
    <property type="match status" value="1"/>
</dbReference>
<dbReference type="Gene3D" id="3.30.70.1450">
    <property type="entry name" value="Regulator of K+ conductance, C-terminal domain"/>
    <property type="match status" value="2"/>
</dbReference>
<dbReference type="SUPFAM" id="SSF51735">
    <property type="entry name" value="NAD(P)-binding Rossmann-fold domains"/>
    <property type="match status" value="2"/>
</dbReference>
<feature type="domain" description="RCK N-terminal" evidence="7">
    <location>
        <begin position="1"/>
        <end position="124"/>
    </location>
</feature>
<dbReference type="NCBIfam" id="NF007032">
    <property type="entry name" value="PRK09496.1-4"/>
    <property type="match status" value="1"/>
</dbReference>
<dbReference type="AlphaFoldDB" id="A0A8J3DEA9"/>
<keyword evidence="3" id="KW-0633">Potassium transport</keyword>